<dbReference type="OrthoDB" id="9790710at2"/>
<dbReference type="PANTHER" id="PTHR12526">
    <property type="entry name" value="GLYCOSYLTRANSFERASE"/>
    <property type="match status" value="1"/>
</dbReference>
<reference evidence="3 5" key="1">
    <citation type="submission" date="2019-07" db="EMBL/GenBank/DDBJ databases">
        <title>Whole genome shotgun sequence of Frigoribacterium faeni NBRC 103066.</title>
        <authorList>
            <person name="Hosoyama A."/>
            <person name="Uohara A."/>
            <person name="Ohji S."/>
            <person name="Ichikawa N."/>
        </authorList>
    </citation>
    <scope>NUCLEOTIDE SEQUENCE [LARGE SCALE GENOMIC DNA]</scope>
    <source>
        <strain evidence="3 5">NBRC 103066</strain>
    </source>
</reference>
<name>A0A7W3PJJ4_9MICO</name>
<dbReference type="EMBL" id="JACGWW010000003">
    <property type="protein sequence ID" value="MBA8814108.1"/>
    <property type="molecule type" value="Genomic_DNA"/>
</dbReference>
<evidence type="ECO:0000256" key="1">
    <source>
        <dbReference type="ARBA" id="ARBA00022676"/>
    </source>
</evidence>
<evidence type="ECO:0000313" key="6">
    <source>
        <dbReference type="Proteomes" id="UP000522688"/>
    </source>
</evidence>
<comment type="caution">
    <text evidence="4">The sequence shown here is derived from an EMBL/GenBank/DDBJ whole genome shotgun (WGS) entry which is preliminary data.</text>
</comment>
<dbReference type="Gene3D" id="3.40.50.2000">
    <property type="entry name" value="Glycogen Phosphorylase B"/>
    <property type="match status" value="2"/>
</dbReference>
<sequence length="352" mass="37983">MRVLYYGVHDAAYPRNTRIRAYLVERLGARVEVVARRRTGSRVRRAAADLRGLWLGSRGVDVVVLAEMRVSHAPLGWLVSRLRGARFVVDRLVGLHETAVVDWRSVAPRSPAALRLLVLDRLALRLADLVLIDTEMRADELRRVSRAAPVVALPVGAPRWARDRPPAPPSETLRVLYYGNYIPLHGTELVLEALALVLPRRAVRLTLIGGGPRRDGIERLVDRLGLGAACRFVDAVPESALVDAIGANDVVLGVFGDSAKARSVVANKVWQGLACGRTVVTQRSPALAELQVVAGSLLVQTEPGDAHALAGALVGVVPRTIRADLVAPALDELVDRGFAGLEAHLRGPGRSS</sequence>
<evidence type="ECO:0000313" key="4">
    <source>
        <dbReference type="EMBL" id="MBA8814108.1"/>
    </source>
</evidence>
<reference evidence="4 6" key="2">
    <citation type="submission" date="2020-07" db="EMBL/GenBank/DDBJ databases">
        <title>Sequencing the genomes of 1000 actinobacteria strains.</title>
        <authorList>
            <person name="Klenk H.-P."/>
        </authorList>
    </citation>
    <scope>NUCLEOTIDE SEQUENCE [LARGE SCALE GENOMIC DNA]</scope>
    <source>
        <strain evidence="4 6">DSM 10309</strain>
    </source>
</reference>
<keyword evidence="5" id="KW-1185">Reference proteome</keyword>
<gene>
    <name evidence="4" type="ORF">FB463_002374</name>
    <name evidence="3" type="ORF">FFA01_10090</name>
</gene>
<protein>
    <submittedName>
        <fullName evidence="4">Glycosyltransferase involved in cell wall biosynthesis</fullName>
    </submittedName>
</protein>
<dbReference type="PANTHER" id="PTHR12526:SF510">
    <property type="entry name" value="D-INOSITOL 3-PHOSPHATE GLYCOSYLTRANSFERASE"/>
    <property type="match status" value="1"/>
</dbReference>
<dbReference type="RefSeq" id="WP_146853629.1">
    <property type="nucleotide sequence ID" value="NZ_BAAAHR010000006.1"/>
</dbReference>
<dbReference type="EMBL" id="BJUV01000007">
    <property type="protein sequence ID" value="GEK82700.1"/>
    <property type="molecule type" value="Genomic_DNA"/>
</dbReference>
<proteinExistence type="predicted"/>
<dbReference type="Pfam" id="PF13692">
    <property type="entry name" value="Glyco_trans_1_4"/>
    <property type="match status" value="1"/>
</dbReference>
<evidence type="ECO:0000313" key="3">
    <source>
        <dbReference type="EMBL" id="GEK82700.1"/>
    </source>
</evidence>
<evidence type="ECO:0000313" key="5">
    <source>
        <dbReference type="Proteomes" id="UP000321154"/>
    </source>
</evidence>
<organism evidence="4 6">
    <name type="scientific">Frigoribacterium faeni</name>
    <dbReference type="NCBI Taxonomy" id="145483"/>
    <lineage>
        <taxon>Bacteria</taxon>
        <taxon>Bacillati</taxon>
        <taxon>Actinomycetota</taxon>
        <taxon>Actinomycetes</taxon>
        <taxon>Micrococcales</taxon>
        <taxon>Microbacteriaceae</taxon>
        <taxon>Frigoribacterium</taxon>
    </lineage>
</organism>
<evidence type="ECO:0000256" key="2">
    <source>
        <dbReference type="ARBA" id="ARBA00022679"/>
    </source>
</evidence>
<keyword evidence="2 4" id="KW-0808">Transferase</keyword>
<accession>A0A7W3PJJ4</accession>
<keyword evidence="1" id="KW-0328">Glycosyltransferase</keyword>
<dbReference type="SUPFAM" id="SSF53756">
    <property type="entry name" value="UDP-Glycosyltransferase/glycogen phosphorylase"/>
    <property type="match status" value="1"/>
</dbReference>
<dbReference type="Proteomes" id="UP000321154">
    <property type="component" value="Unassembled WGS sequence"/>
</dbReference>
<dbReference type="AlphaFoldDB" id="A0A7W3PJJ4"/>
<dbReference type="GO" id="GO:0016757">
    <property type="term" value="F:glycosyltransferase activity"/>
    <property type="evidence" value="ECO:0007669"/>
    <property type="project" value="UniProtKB-KW"/>
</dbReference>
<dbReference type="Proteomes" id="UP000522688">
    <property type="component" value="Unassembled WGS sequence"/>
</dbReference>